<comment type="catalytic activity">
    <reaction evidence="7">
        <text>4-CDP-2-C-methyl-D-erythritol + ATP = 4-CDP-2-C-methyl-D-erythritol 2-phosphate + ADP + H(+)</text>
        <dbReference type="Rhea" id="RHEA:18437"/>
        <dbReference type="ChEBI" id="CHEBI:15378"/>
        <dbReference type="ChEBI" id="CHEBI:30616"/>
        <dbReference type="ChEBI" id="CHEBI:57823"/>
        <dbReference type="ChEBI" id="CHEBI:57919"/>
        <dbReference type="ChEBI" id="CHEBI:456216"/>
        <dbReference type="EC" id="2.7.1.148"/>
    </reaction>
</comment>
<dbReference type="PIRSF" id="PIRSF010376">
    <property type="entry name" value="IspE"/>
    <property type="match status" value="1"/>
</dbReference>
<sequence length="301" mass="32072">MARIEVFAPAKINLTLHVTGQRADGYHLLDSLVTFASVGDRLFIAVPANSLSLTVEGPESQGVPSDMRNLALRAAALVPFEGAALVLEKNLPSASGIGGGSADAAAAWRGMTYLKGDVFHWLADAPEPWLQAEMNNLLTLGADIPMCVHSSPMRVQGVGDKLIPVDLPSLPALLANPRLPVSTPSVFKALKLRDNPPMPAALPEFFDVGDLIDWLSVQRNDLQDAALCVEPGIAEVLSVLSALPGCRLARMSGSGATCFGLFETEEAAKAATYELHKIRPEWWKAGCLLGDQMRAAVPRDC</sequence>
<keyword evidence="7 10" id="KW-0808">Transferase</keyword>
<keyword evidence="11" id="KW-1185">Reference proteome</keyword>
<reference evidence="10" key="1">
    <citation type="submission" date="2021-06" db="EMBL/GenBank/DDBJ databases">
        <title>Thalassococcus sp. CAU 1522 isolated from sea sand, Republic of Korea.</title>
        <authorList>
            <person name="Kim W."/>
        </authorList>
    </citation>
    <scope>NUCLEOTIDE SEQUENCE</scope>
    <source>
        <strain evidence="10">CAU 1522</strain>
    </source>
</reference>
<dbReference type="PANTHER" id="PTHR43527:SF2">
    <property type="entry name" value="4-DIPHOSPHOCYTIDYL-2-C-METHYL-D-ERYTHRITOL KINASE, CHLOROPLASTIC"/>
    <property type="match status" value="1"/>
</dbReference>
<evidence type="ECO:0000256" key="7">
    <source>
        <dbReference type="HAMAP-Rule" id="MF_00061"/>
    </source>
</evidence>
<dbReference type="Pfam" id="PF08544">
    <property type="entry name" value="GHMP_kinases_C"/>
    <property type="match status" value="1"/>
</dbReference>
<organism evidence="10 11">
    <name type="scientific">Thalassococcus arenae</name>
    <dbReference type="NCBI Taxonomy" id="2851652"/>
    <lineage>
        <taxon>Bacteria</taxon>
        <taxon>Pseudomonadati</taxon>
        <taxon>Pseudomonadota</taxon>
        <taxon>Alphaproteobacteria</taxon>
        <taxon>Rhodobacterales</taxon>
        <taxon>Roseobacteraceae</taxon>
        <taxon>Thalassococcus</taxon>
    </lineage>
</organism>
<gene>
    <name evidence="7" type="primary">ispE</name>
    <name evidence="10" type="ORF">KUH32_04545</name>
</gene>
<evidence type="ECO:0000256" key="2">
    <source>
        <dbReference type="ARBA" id="ARBA00012052"/>
    </source>
</evidence>
<accession>A0ABS6N4V0</accession>
<keyword evidence="4 7" id="KW-0547">Nucleotide-binding</keyword>
<dbReference type="PANTHER" id="PTHR43527">
    <property type="entry name" value="4-DIPHOSPHOCYTIDYL-2-C-METHYL-D-ERYTHRITOL KINASE, CHLOROPLASTIC"/>
    <property type="match status" value="1"/>
</dbReference>
<proteinExistence type="inferred from homology"/>
<dbReference type="EC" id="2.7.1.148" evidence="2 7"/>
<evidence type="ECO:0000256" key="4">
    <source>
        <dbReference type="ARBA" id="ARBA00022741"/>
    </source>
</evidence>
<dbReference type="EMBL" id="JAHRWL010000001">
    <property type="protein sequence ID" value="MBV2359035.1"/>
    <property type="molecule type" value="Genomic_DNA"/>
</dbReference>
<protein>
    <recommendedName>
        <fullName evidence="3 7">4-diphosphocytidyl-2-C-methyl-D-erythritol kinase</fullName>
        <shortName evidence="7">CMK</shortName>
        <ecNumber evidence="2 7">2.7.1.148</ecNumber>
    </recommendedName>
    <alternativeName>
        <fullName evidence="6 7">4-(cytidine-5'-diphospho)-2-C-methyl-D-erythritol kinase</fullName>
    </alternativeName>
</protein>
<evidence type="ECO:0000256" key="1">
    <source>
        <dbReference type="ARBA" id="ARBA00009684"/>
    </source>
</evidence>
<dbReference type="InterPro" id="IPR004424">
    <property type="entry name" value="IspE"/>
</dbReference>
<keyword evidence="7 10" id="KW-0418">Kinase</keyword>
<feature type="domain" description="GHMP kinase C-terminal" evidence="9">
    <location>
        <begin position="208"/>
        <end position="275"/>
    </location>
</feature>
<evidence type="ECO:0000256" key="5">
    <source>
        <dbReference type="ARBA" id="ARBA00023229"/>
    </source>
</evidence>
<feature type="binding site" evidence="7">
    <location>
        <begin position="92"/>
        <end position="102"/>
    </location>
    <ligand>
        <name>ATP</name>
        <dbReference type="ChEBI" id="CHEBI:30616"/>
    </ligand>
</feature>
<feature type="active site" evidence="7">
    <location>
        <position position="11"/>
    </location>
</feature>
<keyword evidence="5 7" id="KW-0414">Isoprene biosynthesis</keyword>
<evidence type="ECO:0000259" key="8">
    <source>
        <dbReference type="Pfam" id="PF00288"/>
    </source>
</evidence>
<dbReference type="NCBIfam" id="NF011202">
    <property type="entry name" value="PRK14608.1"/>
    <property type="match status" value="1"/>
</dbReference>
<feature type="domain" description="GHMP kinase N-terminal" evidence="8">
    <location>
        <begin position="71"/>
        <end position="116"/>
    </location>
</feature>
<evidence type="ECO:0000313" key="11">
    <source>
        <dbReference type="Proteomes" id="UP001166293"/>
    </source>
</evidence>
<dbReference type="InterPro" id="IPR013750">
    <property type="entry name" value="GHMP_kinase_C_dom"/>
</dbReference>
<dbReference type="HAMAP" id="MF_00061">
    <property type="entry name" value="IspE"/>
    <property type="match status" value="1"/>
</dbReference>
<evidence type="ECO:0000256" key="6">
    <source>
        <dbReference type="ARBA" id="ARBA00032554"/>
    </source>
</evidence>
<keyword evidence="7" id="KW-0067">ATP-binding</keyword>
<dbReference type="InterPro" id="IPR006204">
    <property type="entry name" value="GHMP_kinase_N_dom"/>
</dbReference>
<dbReference type="RefSeq" id="WP_217776871.1">
    <property type="nucleotide sequence ID" value="NZ_JAHRWL010000001.1"/>
</dbReference>
<comment type="caution">
    <text evidence="10">The sequence shown here is derived from an EMBL/GenBank/DDBJ whole genome shotgun (WGS) entry which is preliminary data.</text>
</comment>
<evidence type="ECO:0000256" key="3">
    <source>
        <dbReference type="ARBA" id="ARBA00017473"/>
    </source>
</evidence>
<name>A0ABS6N4V0_9RHOB</name>
<comment type="pathway">
    <text evidence="7">Isoprenoid biosynthesis; isopentenyl diphosphate biosynthesis via DXP pathway; isopentenyl diphosphate from 1-deoxy-D-xylulose 5-phosphate: step 3/6.</text>
</comment>
<feature type="active site" evidence="7">
    <location>
        <position position="143"/>
    </location>
</feature>
<dbReference type="Pfam" id="PF00288">
    <property type="entry name" value="GHMP_kinases_N"/>
    <property type="match status" value="1"/>
</dbReference>
<comment type="function">
    <text evidence="7">Catalyzes the phosphorylation of the position 2 hydroxy group of 4-diphosphocytidyl-2C-methyl-D-erythritol.</text>
</comment>
<dbReference type="GO" id="GO:0050515">
    <property type="term" value="F:4-(cytidine 5'-diphospho)-2-C-methyl-D-erythritol kinase activity"/>
    <property type="evidence" value="ECO:0007669"/>
    <property type="project" value="UniProtKB-EC"/>
</dbReference>
<evidence type="ECO:0000259" key="9">
    <source>
        <dbReference type="Pfam" id="PF08544"/>
    </source>
</evidence>
<evidence type="ECO:0000313" key="10">
    <source>
        <dbReference type="EMBL" id="MBV2359035.1"/>
    </source>
</evidence>
<dbReference type="Proteomes" id="UP001166293">
    <property type="component" value="Unassembled WGS sequence"/>
</dbReference>
<comment type="similarity">
    <text evidence="1 7">Belongs to the GHMP kinase family. IspE subfamily.</text>
</comment>